<dbReference type="Pfam" id="PF07589">
    <property type="entry name" value="PEP-CTERM"/>
    <property type="match status" value="1"/>
</dbReference>
<proteinExistence type="predicted"/>
<dbReference type="RefSeq" id="WP_377094181.1">
    <property type="nucleotide sequence ID" value="NZ_JBHSJM010000001.1"/>
</dbReference>
<reference evidence="4" key="1">
    <citation type="journal article" date="2019" name="Int. J. Syst. Evol. Microbiol.">
        <title>The Global Catalogue of Microorganisms (GCM) 10K type strain sequencing project: providing services to taxonomists for standard genome sequencing and annotation.</title>
        <authorList>
            <consortium name="The Broad Institute Genomics Platform"/>
            <consortium name="The Broad Institute Genome Sequencing Center for Infectious Disease"/>
            <person name="Wu L."/>
            <person name="Ma J."/>
        </authorList>
    </citation>
    <scope>NUCLEOTIDE SEQUENCE [LARGE SCALE GENOMIC DNA]</scope>
    <source>
        <strain evidence="4">JCM 16545</strain>
    </source>
</reference>
<evidence type="ECO:0000259" key="2">
    <source>
        <dbReference type="Pfam" id="PF07589"/>
    </source>
</evidence>
<comment type="caution">
    <text evidence="3">The sequence shown here is derived from an EMBL/GenBank/DDBJ whole genome shotgun (WGS) entry which is preliminary data.</text>
</comment>
<dbReference type="EMBL" id="JBHUJC010000029">
    <property type="protein sequence ID" value="MFD2276870.1"/>
    <property type="molecule type" value="Genomic_DNA"/>
</dbReference>
<dbReference type="NCBIfam" id="TIGR02595">
    <property type="entry name" value="PEP_CTERM"/>
    <property type="match status" value="1"/>
</dbReference>
<keyword evidence="4" id="KW-1185">Reference proteome</keyword>
<protein>
    <submittedName>
        <fullName evidence="3">PEP-CTERM sorting domain-containing protein</fullName>
    </submittedName>
</protein>
<sequence>MKNKTLLLAFSLFPVAVAPAATVSFVDLTNTADTTGNLLNAGDGVGTNLSISRSTVDVGSGGDAVNEYHFAITYTGMDFDGGGNDTLTVNLKVAAMSGNTYSNTQLTASGGGTSIGSAGSVTLDGDATSVGVVADGGDNSFGVGSNMATGETLIFSIESMSLDISGYEASFAGFTAVQLNETAGHSHIGIFGVGSGLKEVEFNNNYSTAIAPAESELFITAGLMNNNNSGAAWGARLLDFDVEVTAVPEPSSTVLLGLGGLALILRRRK</sequence>
<name>A0ABW5E5F9_9BACT</name>
<keyword evidence="1" id="KW-0732">Signal</keyword>
<evidence type="ECO:0000313" key="3">
    <source>
        <dbReference type="EMBL" id="MFD2276870.1"/>
    </source>
</evidence>
<accession>A0ABW5E5F9</accession>
<dbReference type="InterPro" id="IPR013424">
    <property type="entry name" value="Ice-binding_C"/>
</dbReference>
<feature type="domain" description="Ice-binding protein C-terminal" evidence="2">
    <location>
        <begin position="246"/>
        <end position="268"/>
    </location>
</feature>
<evidence type="ECO:0000313" key="4">
    <source>
        <dbReference type="Proteomes" id="UP001597297"/>
    </source>
</evidence>
<organism evidence="3 4">
    <name type="scientific">Rubritalea spongiae</name>
    <dbReference type="NCBI Taxonomy" id="430797"/>
    <lineage>
        <taxon>Bacteria</taxon>
        <taxon>Pseudomonadati</taxon>
        <taxon>Verrucomicrobiota</taxon>
        <taxon>Verrucomicrobiia</taxon>
        <taxon>Verrucomicrobiales</taxon>
        <taxon>Rubritaleaceae</taxon>
        <taxon>Rubritalea</taxon>
    </lineage>
</organism>
<feature type="signal peptide" evidence="1">
    <location>
        <begin position="1"/>
        <end position="20"/>
    </location>
</feature>
<dbReference type="Proteomes" id="UP001597297">
    <property type="component" value="Unassembled WGS sequence"/>
</dbReference>
<feature type="chain" id="PRO_5047305798" evidence="1">
    <location>
        <begin position="21"/>
        <end position="269"/>
    </location>
</feature>
<gene>
    <name evidence="3" type="ORF">ACFSQZ_10345</name>
</gene>
<evidence type="ECO:0000256" key="1">
    <source>
        <dbReference type="SAM" id="SignalP"/>
    </source>
</evidence>